<sequence length="206" mass="23143">MYNGLDTCKEQWLDMPLNSNGDQERGKEPSYRFRKTRTFTIVAAVTVFLVLSGLIATTATLAVRTAKSCLACADVPSCPDGWVGYQRQCYFFSEDERNWTASQSYCSSQGASLAGLDSGLEMTFLLRYKGSVYHWIGLRREPNQSWKWPNGTEFDKRFEVRGGGACAYLNDVGVSSSSCETEKNWICAKPDRYGKRKENSPEGTEK</sequence>
<dbReference type="InterPro" id="IPR001304">
    <property type="entry name" value="C-type_lectin-like"/>
</dbReference>
<dbReference type="AlphaFoldDB" id="A0A8C3FAP7"/>
<dbReference type="PROSITE" id="PS50041">
    <property type="entry name" value="C_TYPE_LECTIN_2"/>
    <property type="match status" value="1"/>
</dbReference>
<name>A0A8C3FAP7_CHRPI</name>
<evidence type="ECO:0000313" key="3">
    <source>
        <dbReference type="Ensembl" id="ENSCPBP00000004321.1"/>
    </source>
</evidence>
<evidence type="ECO:0000256" key="1">
    <source>
        <dbReference type="ARBA" id="ARBA00004401"/>
    </source>
</evidence>
<protein>
    <submittedName>
        <fullName evidence="3">Uncharacterized protein</fullName>
    </submittedName>
</protein>
<dbReference type="InterPro" id="IPR016186">
    <property type="entry name" value="C-type_lectin-like/link_sf"/>
</dbReference>
<dbReference type="InterPro" id="IPR033992">
    <property type="entry name" value="NKR-like_CTLD"/>
</dbReference>
<organism evidence="3 4">
    <name type="scientific">Chrysemys picta bellii</name>
    <name type="common">Western painted turtle</name>
    <name type="synonym">Emys bellii</name>
    <dbReference type="NCBI Taxonomy" id="8478"/>
    <lineage>
        <taxon>Eukaryota</taxon>
        <taxon>Metazoa</taxon>
        <taxon>Chordata</taxon>
        <taxon>Craniata</taxon>
        <taxon>Vertebrata</taxon>
        <taxon>Euteleostomi</taxon>
        <taxon>Archelosauria</taxon>
        <taxon>Testudinata</taxon>
        <taxon>Testudines</taxon>
        <taxon>Cryptodira</taxon>
        <taxon>Durocryptodira</taxon>
        <taxon>Testudinoidea</taxon>
        <taxon>Emydidae</taxon>
        <taxon>Chrysemys</taxon>
    </lineage>
</organism>
<evidence type="ECO:0000313" key="4">
    <source>
        <dbReference type="Proteomes" id="UP000694380"/>
    </source>
</evidence>
<dbReference type="OrthoDB" id="9906043at2759"/>
<dbReference type="GeneID" id="101951576"/>
<dbReference type="Pfam" id="PF00059">
    <property type="entry name" value="Lectin_C"/>
    <property type="match status" value="1"/>
</dbReference>
<dbReference type="KEGG" id="cpic:101951576"/>
<gene>
    <name evidence="3" type="primary">LOC101951576</name>
</gene>
<keyword evidence="4" id="KW-1185">Reference proteome</keyword>
<dbReference type="GO" id="GO:0005886">
    <property type="term" value="C:plasma membrane"/>
    <property type="evidence" value="ECO:0007669"/>
    <property type="project" value="UniProtKB-SubCell"/>
</dbReference>
<dbReference type="InterPro" id="IPR016187">
    <property type="entry name" value="CTDL_fold"/>
</dbReference>
<dbReference type="SMART" id="SM00034">
    <property type="entry name" value="CLECT"/>
    <property type="match status" value="1"/>
</dbReference>
<reference evidence="3" key="1">
    <citation type="submission" date="2025-08" db="UniProtKB">
        <authorList>
            <consortium name="Ensembl"/>
        </authorList>
    </citation>
    <scope>IDENTIFICATION</scope>
</reference>
<dbReference type="GeneTree" id="ENSGT00940000155319"/>
<dbReference type="Proteomes" id="UP000694380">
    <property type="component" value="Unplaced"/>
</dbReference>
<dbReference type="GO" id="GO:0030246">
    <property type="term" value="F:carbohydrate binding"/>
    <property type="evidence" value="ECO:0007669"/>
    <property type="project" value="UniProtKB-KW"/>
</dbReference>
<dbReference type="CDD" id="cd03593">
    <property type="entry name" value="CLECT_NK_receptors_like"/>
    <property type="match status" value="1"/>
</dbReference>
<evidence type="ECO:0000256" key="2">
    <source>
        <dbReference type="ARBA" id="ARBA00022734"/>
    </source>
</evidence>
<dbReference type="OMA" id="CETEKNW"/>
<reference evidence="3" key="2">
    <citation type="submission" date="2025-09" db="UniProtKB">
        <authorList>
            <consortium name="Ensembl"/>
        </authorList>
    </citation>
    <scope>IDENTIFICATION</scope>
</reference>
<dbReference type="InterPro" id="IPR050828">
    <property type="entry name" value="C-type_lectin/matrix_domain"/>
</dbReference>
<dbReference type="SUPFAM" id="SSF56436">
    <property type="entry name" value="C-type lectin-like"/>
    <property type="match status" value="1"/>
</dbReference>
<proteinExistence type="predicted"/>
<dbReference type="PANTHER" id="PTHR45710">
    <property type="entry name" value="C-TYPE LECTIN DOMAIN-CONTAINING PROTEIN 180"/>
    <property type="match status" value="1"/>
</dbReference>
<dbReference type="PANTHER" id="PTHR45710:SF35">
    <property type="entry name" value="C-TYPE LECTIN DOMAIN FAMILY 2 MEMBER D"/>
    <property type="match status" value="1"/>
</dbReference>
<dbReference type="Gene3D" id="3.10.100.10">
    <property type="entry name" value="Mannose-Binding Protein A, subunit A"/>
    <property type="match status" value="1"/>
</dbReference>
<accession>A0A8C3FAP7</accession>
<comment type="subcellular location">
    <subcellularLocation>
        <location evidence="1">Cell membrane</location>
        <topology evidence="1">Single-pass type II membrane protein</topology>
    </subcellularLocation>
</comment>
<dbReference type="Ensembl" id="ENSCPBT00000005271.1">
    <property type="protein sequence ID" value="ENSCPBP00000004321.1"/>
    <property type="gene ID" value="ENSCPBG00000003506.1"/>
</dbReference>
<keyword evidence="2" id="KW-0430">Lectin</keyword>